<dbReference type="Gene3D" id="2.80.10.50">
    <property type="match status" value="1"/>
</dbReference>
<evidence type="ECO:0000259" key="2">
    <source>
        <dbReference type="Pfam" id="PF14200"/>
    </source>
</evidence>
<evidence type="ECO:0000256" key="1">
    <source>
        <dbReference type="SAM" id="SignalP"/>
    </source>
</evidence>
<dbReference type="CDD" id="cd00161">
    <property type="entry name" value="beta-trefoil_Ricin-like"/>
    <property type="match status" value="1"/>
</dbReference>
<dbReference type="AlphaFoldDB" id="A0AAW0GTM0"/>
<accession>A0AAW0GTM0</accession>
<keyword evidence="1" id="KW-0732">Signal</keyword>
<dbReference type="Proteomes" id="UP001385951">
    <property type="component" value="Unassembled WGS sequence"/>
</dbReference>
<feature type="signal peptide" evidence="1">
    <location>
        <begin position="1"/>
        <end position="28"/>
    </location>
</feature>
<dbReference type="PROSITE" id="PS50231">
    <property type="entry name" value="RICIN_B_LECTIN"/>
    <property type="match status" value="1"/>
</dbReference>
<proteinExistence type="predicted"/>
<feature type="chain" id="PRO_5043418333" description="Ricin B lectin domain-containing protein" evidence="1">
    <location>
        <begin position="29"/>
        <end position="169"/>
    </location>
</feature>
<name>A0AAW0GTM0_9APHY</name>
<gene>
    <name evidence="3" type="ORF">QCA50_004449</name>
</gene>
<reference evidence="3 4" key="1">
    <citation type="submission" date="2022-09" db="EMBL/GenBank/DDBJ databases">
        <authorList>
            <person name="Palmer J.M."/>
        </authorList>
    </citation>
    <scope>NUCLEOTIDE SEQUENCE [LARGE SCALE GENOMIC DNA]</scope>
    <source>
        <strain evidence="3 4">DSM 7382</strain>
    </source>
</reference>
<protein>
    <recommendedName>
        <fullName evidence="2">Ricin B lectin domain-containing protein</fullName>
    </recommendedName>
</protein>
<feature type="domain" description="Ricin B lectin" evidence="2">
    <location>
        <begin position="34"/>
        <end position="89"/>
    </location>
</feature>
<dbReference type="InterPro" id="IPR000772">
    <property type="entry name" value="Ricin_B_lectin"/>
</dbReference>
<organism evidence="3 4">
    <name type="scientific">Cerrena zonata</name>
    <dbReference type="NCBI Taxonomy" id="2478898"/>
    <lineage>
        <taxon>Eukaryota</taxon>
        <taxon>Fungi</taxon>
        <taxon>Dikarya</taxon>
        <taxon>Basidiomycota</taxon>
        <taxon>Agaricomycotina</taxon>
        <taxon>Agaricomycetes</taxon>
        <taxon>Polyporales</taxon>
        <taxon>Cerrenaceae</taxon>
        <taxon>Cerrena</taxon>
    </lineage>
</organism>
<comment type="caution">
    <text evidence="3">The sequence shown here is derived from an EMBL/GenBank/DDBJ whole genome shotgun (WGS) entry which is preliminary data.</text>
</comment>
<dbReference type="EMBL" id="JASBNA010000004">
    <property type="protein sequence ID" value="KAK7692814.1"/>
    <property type="molecule type" value="Genomic_DNA"/>
</dbReference>
<evidence type="ECO:0000313" key="3">
    <source>
        <dbReference type="EMBL" id="KAK7692814.1"/>
    </source>
</evidence>
<dbReference type="InterPro" id="IPR035992">
    <property type="entry name" value="Ricin_B-like_lectins"/>
</dbReference>
<dbReference type="Pfam" id="PF14200">
    <property type="entry name" value="RicinB_lectin_2"/>
    <property type="match status" value="1"/>
</dbReference>
<dbReference type="SUPFAM" id="SSF50370">
    <property type="entry name" value="Ricin B-like lectins"/>
    <property type="match status" value="1"/>
</dbReference>
<keyword evidence="4" id="KW-1185">Reference proteome</keyword>
<evidence type="ECO:0000313" key="4">
    <source>
        <dbReference type="Proteomes" id="UP001385951"/>
    </source>
</evidence>
<sequence>MLGKFFTPLIWLSAILLFGLAIAAPASASQATPKSGKYRIQSASTGLFIDALDSNQADGTPVVVAPLNNPTTANQEWTLDINSGNIGTLQSISSFVRILSGPNPDQLVTKLGTKEQGFFTLVESSSGVFVCATPSSFGCLTSPTEPGSTIVLEPFTGARNQTWNFQTVG</sequence>